<sequence>MRYTRAENWPGYKMIALKPRVETSFEDKPPSPSLPSSYRALGTRSPVCENHQQAEQEYSTVKAIVKAESQRKLDQALKLAQLAQPPRSVCLSNMYVRPGSAASQDYAAMSPHSAMMPGDSNSSHIQARQNRVSASEYGKEGRSRERRPISAYEFLSEKNHPVSLQNSKSPFGTWESSEYADRLHKQNNTFFYFRDNIKDAHAPSKPSSKSGHLNSFESSKRQRLIFSYLRREMMMERSIVVPLGSIPVTLQVKGNNSRLYNYPKHGQSSWNKDHFAETPLHSVRFDGHKENTPSKAATALHTRSSALHTPAQNVTSRAKSPRPAFRDLGVVSEYKLKMASLATESNKLVALPQRPATAAPSISSREKNIAQTETMSSDKMPLDLDRDTRLDGLRHVRPKSSRGNDNTVGIKVSETVNAKPENEERNLTGKTNASTSFASSKSSIDANNIKNWAMLPAGKSPSFIKGVKYGEQVKKIQGTPAKQAKDLPESSSEGVEGKTELLSQTPRRLSLSVFLPRETNDDSMCHRADTFSSGPNKDMKAAVTGCAITGRKTHKSHHRDGGNSSLYRGQLGSSPGQFVLPSARDNGYRRYSDNSYGFRQSTECAILPESQQKRLKVLHCELFGPDLCQDCQVHVERADVDTWQRAVHPDVGTDMKSFHGIPVQRSCPSPASVSDEDDMTTSRGDN</sequence>
<name>A0AAV4GQ35_9GAST</name>
<comment type="caution">
    <text evidence="2">The sequence shown here is derived from an EMBL/GenBank/DDBJ whole genome shotgun (WGS) entry which is preliminary data.</text>
</comment>
<dbReference type="EMBL" id="BMAT01012183">
    <property type="protein sequence ID" value="GFR87497.1"/>
    <property type="molecule type" value="Genomic_DNA"/>
</dbReference>
<feature type="compositionally biased region" description="Low complexity" evidence="1">
    <location>
        <begin position="430"/>
        <end position="442"/>
    </location>
</feature>
<keyword evidence="3" id="KW-1185">Reference proteome</keyword>
<feature type="compositionally biased region" description="Basic and acidic residues" evidence="1">
    <location>
        <begin position="380"/>
        <end position="394"/>
    </location>
</feature>
<evidence type="ECO:0000313" key="3">
    <source>
        <dbReference type="Proteomes" id="UP000762676"/>
    </source>
</evidence>
<dbReference type="AlphaFoldDB" id="A0AAV4GQ35"/>
<feature type="region of interest" description="Disordered" evidence="1">
    <location>
        <begin position="21"/>
        <end position="41"/>
    </location>
</feature>
<feature type="region of interest" description="Disordered" evidence="1">
    <location>
        <begin position="655"/>
        <end position="686"/>
    </location>
</feature>
<reference evidence="2 3" key="1">
    <citation type="journal article" date="2021" name="Elife">
        <title>Chloroplast acquisition without the gene transfer in kleptoplastic sea slugs, Plakobranchus ocellatus.</title>
        <authorList>
            <person name="Maeda T."/>
            <person name="Takahashi S."/>
            <person name="Yoshida T."/>
            <person name="Shimamura S."/>
            <person name="Takaki Y."/>
            <person name="Nagai Y."/>
            <person name="Toyoda A."/>
            <person name="Suzuki Y."/>
            <person name="Arimoto A."/>
            <person name="Ishii H."/>
            <person name="Satoh N."/>
            <person name="Nishiyama T."/>
            <person name="Hasebe M."/>
            <person name="Maruyama T."/>
            <person name="Minagawa J."/>
            <person name="Obokata J."/>
            <person name="Shigenobu S."/>
        </authorList>
    </citation>
    <scope>NUCLEOTIDE SEQUENCE [LARGE SCALE GENOMIC DNA]</scope>
</reference>
<organism evidence="2 3">
    <name type="scientific">Elysia marginata</name>
    <dbReference type="NCBI Taxonomy" id="1093978"/>
    <lineage>
        <taxon>Eukaryota</taxon>
        <taxon>Metazoa</taxon>
        <taxon>Spiralia</taxon>
        <taxon>Lophotrochozoa</taxon>
        <taxon>Mollusca</taxon>
        <taxon>Gastropoda</taxon>
        <taxon>Heterobranchia</taxon>
        <taxon>Euthyneura</taxon>
        <taxon>Panpulmonata</taxon>
        <taxon>Sacoglossa</taxon>
        <taxon>Placobranchoidea</taxon>
        <taxon>Plakobranchidae</taxon>
        <taxon>Elysia</taxon>
    </lineage>
</organism>
<feature type="compositionally biased region" description="Polar residues" evidence="1">
    <location>
        <begin position="562"/>
        <end position="576"/>
    </location>
</feature>
<evidence type="ECO:0000256" key="1">
    <source>
        <dbReference type="SAM" id="MobiDB-lite"/>
    </source>
</evidence>
<feature type="region of interest" description="Disordered" evidence="1">
    <location>
        <begin position="551"/>
        <end position="585"/>
    </location>
</feature>
<feature type="region of interest" description="Disordered" evidence="1">
    <location>
        <begin position="478"/>
        <end position="503"/>
    </location>
</feature>
<proteinExistence type="predicted"/>
<feature type="region of interest" description="Disordered" evidence="1">
    <location>
        <begin position="359"/>
        <end position="442"/>
    </location>
</feature>
<gene>
    <name evidence="2" type="ORF">ElyMa_006078200</name>
</gene>
<accession>A0AAV4GQ35</accession>
<dbReference type="Proteomes" id="UP000762676">
    <property type="component" value="Unassembled WGS sequence"/>
</dbReference>
<evidence type="ECO:0000313" key="2">
    <source>
        <dbReference type="EMBL" id="GFR87497.1"/>
    </source>
</evidence>
<protein>
    <submittedName>
        <fullName evidence="2">Uncharacterized protein</fullName>
    </submittedName>
</protein>